<dbReference type="Gene3D" id="3.60.20.40">
    <property type="match status" value="1"/>
</dbReference>
<comment type="similarity">
    <text evidence="3 11">Belongs to the gamma-glutamyltransferase family.</text>
</comment>
<evidence type="ECO:0000256" key="11">
    <source>
        <dbReference type="RuleBase" id="RU368036"/>
    </source>
</evidence>
<keyword evidence="4 11" id="KW-0808">Transferase</keyword>
<dbReference type="InterPro" id="IPR043137">
    <property type="entry name" value="GGT_ssub_C"/>
</dbReference>
<dbReference type="EC" id="2.3.2.2" evidence="11"/>
<dbReference type="UniPathway" id="UPA00204"/>
<dbReference type="Proteomes" id="UP000218831">
    <property type="component" value="Unassembled WGS sequence"/>
</dbReference>
<sequence>MSKRRFFALEKYGAANLITALMLLLFVGCTQQDGARVADNESDRGKRLVGTEAMVSSAHPLASEAGLKMLEQGGNAVDAAVATAFALNVVEPNMSGIGGGGSMLVWNQENEEADYVDFYTAKRADSYKEVNYDQYGEDDFNLLSTGIPGTVDGLLQALERHGTMSREQVMQPAIQYATEGFPVYMTLAQFIRDEEEKLTRYEGAQKTFYPDGEPLDVGETLKQPELARTLKAISESGASAFYEGENAQDIVEVLNDAGNPAAVEDFANYEPQWDKTPLKGSYKGKSILSAPLPQTGMYIIQALSLLEPFNLREIGLPTESAEAFDILTSTMRLTNADRREYVSDPNWEDIPVNELISDEYISARRDSVGMGTAAENVGFGKPSQSVSHNDMGSVSEGMTMASVTNGKTLSSSEKTGGETTHISVIDSEGNAVSLSTTLSHVFGSGAWVNGFILNNSGFDFSYLEEEEDWESSHPYRIRASTISPTIILDENNEVRLVIGAPGGGRIPTAILQNTLYVLEYGLDPYDAVLMPRIFPDYEEPDVEIEKGFDPYVLKNVRDMGYDIQALSEGYARMYLVMQKNGKVIGVADPRHDGEVRGY</sequence>
<evidence type="ECO:0000256" key="4">
    <source>
        <dbReference type="ARBA" id="ARBA00022679"/>
    </source>
</evidence>
<dbReference type="PRINTS" id="PR01210">
    <property type="entry name" value="GGTRANSPTASE"/>
</dbReference>
<keyword evidence="11" id="KW-0317">Glutathione biosynthesis</keyword>
<evidence type="ECO:0000313" key="12">
    <source>
        <dbReference type="EMBL" id="PAU95219.1"/>
    </source>
</evidence>
<comment type="caution">
    <text evidence="12">The sequence shown here is derived from an EMBL/GenBank/DDBJ whole genome shotgun (WGS) entry which is preliminary data.</text>
</comment>
<dbReference type="NCBIfam" id="TIGR00066">
    <property type="entry name" value="g_glut_trans"/>
    <property type="match status" value="1"/>
</dbReference>
<evidence type="ECO:0000256" key="7">
    <source>
        <dbReference type="ARBA" id="ARBA00023315"/>
    </source>
</evidence>
<organism evidence="12 13">
    <name type="scientific">Fodinibius salipaludis</name>
    <dbReference type="NCBI Taxonomy" id="2032627"/>
    <lineage>
        <taxon>Bacteria</taxon>
        <taxon>Pseudomonadati</taxon>
        <taxon>Balneolota</taxon>
        <taxon>Balneolia</taxon>
        <taxon>Balneolales</taxon>
        <taxon>Balneolaceae</taxon>
        <taxon>Fodinibius</taxon>
    </lineage>
</organism>
<feature type="binding site" evidence="10">
    <location>
        <begin position="480"/>
        <end position="481"/>
    </location>
    <ligand>
        <name>L-glutamate</name>
        <dbReference type="ChEBI" id="CHEBI:29985"/>
    </ligand>
</feature>
<dbReference type="PANTHER" id="PTHR43199">
    <property type="entry name" value="GLUTATHIONE HYDROLASE"/>
    <property type="match status" value="1"/>
</dbReference>
<evidence type="ECO:0000256" key="6">
    <source>
        <dbReference type="ARBA" id="ARBA00023145"/>
    </source>
</evidence>
<protein>
    <recommendedName>
        <fullName evidence="11">Glutathione hydrolase proenzyme</fullName>
        <ecNumber evidence="11">2.3.2.2</ecNumber>
        <ecNumber evidence="11">3.4.19.13</ecNumber>
    </recommendedName>
    <component>
        <recommendedName>
            <fullName evidence="11">Glutathione hydrolase large chain</fullName>
        </recommendedName>
    </component>
    <component>
        <recommendedName>
            <fullName evidence="11">Glutathione hydrolase small chain</fullName>
        </recommendedName>
    </component>
</protein>
<dbReference type="RefSeq" id="WP_095605345.1">
    <property type="nucleotide sequence ID" value="NZ_NSKE01000002.1"/>
</dbReference>
<keyword evidence="7 11" id="KW-0012">Acyltransferase</keyword>
<comment type="subunit">
    <text evidence="11">This enzyme consists of two polypeptide chains, which are synthesized in precursor form from a single polypeptide.</text>
</comment>
<keyword evidence="5 11" id="KW-0378">Hydrolase</keyword>
<feature type="active site" description="Nucleophile" evidence="9">
    <location>
        <position position="419"/>
    </location>
</feature>
<evidence type="ECO:0000256" key="2">
    <source>
        <dbReference type="ARBA" id="ARBA00001089"/>
    </source>
</evidence>
<evidence type="ECO:0000256" key="10">
    <source>
        <dbReference type="PIRSR" id="PIRSR600101-2"/>
    </source>
</evidence>
<dbReference type="InterPro" id="IPR029055">
    <property type="entry name" value="Ntn_hydrolases_N"/>
</dbReference>
<reference evidence="12 13" key="1">
    <citation type="submission" date="2017-08" db="EMBL/GenBank/DDBJ databases">
        <title>Aliifodinibius alkalisoli sp. nov., isolated from saline alkaline soil.</title>
        <authorList>
            <person name="Liu D."/>
            <person name="Zhang G."/>
        </authorList>
    </citation>
    <scope>NUCLEOTIDE SEQUENCE [LARGE SCALE GENOMIC DNA]</scope>
    <source>
        <strain evidence="12 13">WN023</strain>
    </source>
</reference>
<evidence type="ECO:0000256" key="3">
    <source>
        <dbReference type="ARBA" id="ARBA00009381"/>
    </source>
</evidence>
<feature type="binding site" evidence="10">
    <location>
        <position position="503"/>
    </location>
    <ligand>
        <name>L-glutamate</name>
        <dbReference type="ChEBI" id="CHEBI:29985"/>
    </ligand>
</feature>
<comment type="catalytic activity">
    <reaction evidence="2 11">
        <text>glutathione + H2O = L-cysteinylglycine + L-glutamate</text>
        <dbReference type="Rhea" id="RHEA:28807"/>
        <dbReference type="ChEBI" id="CHEBI:15377"/>
        <dbReference type="ChEBI" id="CHEBI:29985"/>
        <dbReference type="ChEBI" id="CHEBI:57925"/>
        <dbReference type="ChEBI" id="CHEBI:61694"/>
        <dbReference type="EC" id="3.4.19.13"/>
    </reaction>
</comment>
<dbReference type="PANTHER" id="PTHR43199:SF1">
    <property type="entry name" value="GLUTATHIONE HYDROLASE PROENZYME"/>
    <property type="match status" value="1"/>
</dbReference>
<dbReference type="InterPro" id="IPR000101">
    <property type="entry name" value="GGT_peptidase"/>
</dbReference>
<evidence type="ECO:0000256" key="1">
    <source>
        <dbReference type="ARBA" id="ARBA00001049"/>
    </source>
</evidence>
<comment type="PTM">
    <text evidence="11">Cleaved by autocatalysis into a large and a small subunit.</text>
</comment>
<keyword evidence="6 11" id="KW-0865">Zymogen</keyword>
<dbReference type="GO" id="GO:0006750">
    <property type="term" value="P:glutathione biosynthetic process"/>
    <property type="evidence" value="ECO:0007669"/>
    <property type="project" value="UniProtKB-KW"/>
</dbReference>
<evidence type="ECO:0000256" key="8">
    <source>
        <dbReference type="ARBA" id="ARBA00047417"/>
    </source>
</evidence>
<dbReference type="PROSITE" id="PS51257">
    <property type="entry name" value="PROKAR_LIPOPROTEIN"/>
    <property type="match status" value="1"/>
</dbReference>
<name>A0A2A2GEB7_9BACT</name>
<comment type="pathway">
    <text evidence="11">Sulfur metabolism; glutathione metabolism.</text>
</comment>
<proteinExistence type="inferred from homology"/>
<dbReference type="EC" id="3.4.19.13" evidence="11"/>
<dbReference type="InterPro" id="IPR051792">
    <property type="entry name" value="GGT_bact"/>
</dbReference>
<dbReference type="AlphaFoldDB" id="A0A2A2GEB7"/>
<dbReference type="EMBL" id="NSKE01000002">
    <property type="protein sequence ID" value="PAU95219.1"/>
    <property type="molecule type" value="Genomic_DNA"/>
</dbReference>
<evidence type="ECO:0000256" key="9">
    <source>
        <dbReference type="PIRSR" id="PIRSR600101-1"/>
    </source>
</evidence>
<dbReference type="OrthoDB" id="9781342at2"/>
<feature type="binding site" evidence="10">
    <location>
        <position position="459"/>
    </location>
    <ligand>
        <name>L-glutamate</name>
        <dbReference type="ChEBI" id="CHEBI:29985"/>
    </ligand>
</feature>
<dbReference type="Gene3D" id="1.10.246.130">
    <property type="match status" value="1"/>
</dbReference>
<evidence type="ECO:0000256" key="5">
    <source>
        <dbReference type="ARBA" id="ARBA00022801"/>
    </source>
</evidence>
<dbReference type="GO" id="GO:0103068">
    <property type="term" value="F:leukotriene C4 gamma-glutamyl transferase activity"/>
    <property type="evidence" value="ECO:0007669"/>
    <property type="project" value="UniProtKB-EC"/>
</dbReference>
<dbReference type="GO" id="GO:0036374">
    <property type="term" value="F:glutathione hydrolase activity"/>
    <property type="evidence" value="ECO:0007669"/>
    <property type="project" value="UniProtKB-UniRule"/>
</dbReference>
<accession>A0A2A2GEB7</accession>
<keyword evidence="13" id="KW-1185">Reference proteome</keyword>
<comment type="catalytic activity">
    <reaction evidence="1 11">
        <text>an S-substituted glutathione + H2O = an S-substituted L-cysteinylglycine + L-glutamate</text>
        <dbReference type="Rhea" id="RHEA:59468"/>
        <dbReference type="ChEBI" id="CHEBI:15377"/>
        <dbReference type="ChEBI" id="CHEBI:29985"/>
        <dbReference type="ChEBI" id="CHEBI:90779"/>
        <dbReference type="ChEBI" id="CHEBI:143103"/>
        <dbReference type="EC" id="3.4.19.13"/>
    </reaction>
</comment>
<dbReference type="GO" id="GO:0006751">
    <property type="term" value="P:glutathione catabolic process"/>
    <property type="evidence" value="ECO:0007669"/>
    <property type="project" value="UniProtKB-UniRule"/>
</dbReference>
<dbReference type="SUPFAM" id="SSF56235">
    <property type="entry name" value="N-terminal nucleophile aminohydrolases (Ntn hydrolases)"/>
    <property type="match status" value="1"/>
</dbReference>
<dbReference type="InterPro" id="IPR043138">
    <property type="entry name" value="GGT_lsub"/>
</dbReference>
<gene>
    <name evidence="12" type="primary">ggt</name>
    <name evidence="12" type="ORF">CK503_03195</name>
</gene>
<evidence type="ECO:0000313" key="13">
    <source>
        <dbReference type="Proteomes" id="UP000218831"/>
    </source>
</evidence>
<comment type="catalytic activity">
    <reaction evidence="8 11">
        <text>an N-terminal (5-L-glutamyl)-[peptide] + an alpha-amino acid = 5-L-glutamyl amino acid + an N-terminal L-alpha-aminoacyl-[peptide]</text>
        <dbReference type="Rhea" id="RHEA:23904"/>
        <dbReference type="Rhea" id="RHEA-COMP:9780"/>
        <dbReference type="Rhea" id="RHEA-COMP:9795"/>
        <dbReference type="ChEBI" id="CHEBI:77644"/>
        <dbReference type="ChEBI" id="CHEBI:78597"/>
        <dbReference type="ChEBI" id="CHEBI:78599"/>
        <dbReference type="ChEBI" id="CHEBI:78608"/>
        <dbReference type="EC" id="2.3.2.2"/>
    </reaction>
</comment>
<dbReference type="Pfam" id="PF01019">
    <property type="entry name" value="G_glu_transpept"/>
    <property type="match status" value="1"/>
</dbReference>